<keyword evidence="2" id="KW-1185">Reference proteome</keyword>
<protein>
    <submittedName>
        <fullName evidence="1">Uncharacterized protein</fullName>
    </submittedName>
</protein>
<reference evidence="1" key="1">
    <citation type="journal article" date="2020" name="Phytopathology">
        <title>Genome sequence and comparative analysis of Colletotrichum gloeosporioides isolated from Liriodendron leaves.</title>
        <authorList>
            <person name="Fu F.F."/>
            <person name="Hao Z."/>
            <person name="Wang P."/>
            <person name="Lu Y."/>
            <person name="Xue L.J."/>
            <person name="Wei G."/>
            <person name="Tian Y."/>
            <person name="Baishi H."/>
            <person name="Xu H."/>
            <person name="Shi J."/>
            <person name="Cheng T."/>
            <person name="Wang G."/>
            <person name="Yi Y."/>
            <person name="Chen J."/>
        </authorList>
    </citation>
    <scope>NUCLEOTIDE SEQUENCE</scope>
    <source>
        <strain evidence="1">Lc1</strain>
    </source>
</reference>
<reference evidence="1" key="2">
    <citation type="submission" date="2020-03" db="EMBL/GenBank/DDBJ databases">
        <authorList>
            <person name="Fu F.-F."/>
            <person name="Chen J."/>
        </authorList>
    </citation>
    <scope>NUCLEOTIDE SEQUENCE</scope>
    <source>
        <strain evidence="1">Lc1</strain>
    </source>
</reference>
<evidence type="ECO:0000313" key="2">
    <source>
        <dbReference type="Proteomes" id="UP000613401"/>
    </source>
</evidence>
<dbReference type="EMBL" id="WVTB01000053">
    <property type="protein sequence ID" value="KAF3803828.1"/>
    <property type="molecule type" value="Genomic_DNA"/>
</dbReference>
<name>A0A8H4CH28_COLGL</name>
<accession>A0A8H4CH28</accession>
<gene>
    <name evidence="1" type="ORF">GCG54_00011667</name>
</gene>
<dbReference type="RefSeq" id="XP_045262987.1">
    <property type="nucleotide sequence ID" value="XM_045411566.1"/>
</dbReference>
<dbReference type="Proteomes" id="UP000613401">
    <property type="component" value="Unassembled WGS sequence"/>
</dbReference>
<sequence>MIGSGRDGTEYGLREVALEEHACLSRRLVTPTYGADANLTMSAVHAANMRMQRTKEESKKWERQRPAVIHTTDVSSKFSTNAEEVVRRFRHTVCMDSINFHIGDVNH</sequence>
<evidence type="ECO:0000313" key="1">
    <source>
        <dbReference type="EMBL" id="KAF3803828.1"/>
    </source>
</evidence>
<proteinExistence type="predicted"/>
<dbReference type="GeneID" id="69018793"/>
<comment type="caution">
    <text evidence="1">The sequence shown here is derived from an EMBL/GenBank/DDBJ whole genome shotgun (WGS) entry which is preliminary data.</text>
</comment>
<organism evidence="1 2">
    <name type="scientific">Colletotrichum gloeosporioides</name>
    <name type="common">Anthracnose fungus</name>
    <name type="synonym">Glomerella cingulata</name>
    <dbReference type="NCBI Taxonomy" id="474922"/>
    <lineage>
        <taxon>Eukaryota</taxon>
        <taxon>Fungi</taxon>
        <taxon>Dikarya</taxon>
        <taxon>Ascomycota</taxon>
        <taxon>Pezizomycotina</taxon>
        <taxon>Sordariomycetes</taxon>
        <taxon>Hypocreomycetidae</taxon>
        <taxon>Glomerellales</taxon>
        <taxon>Glomerellaceae</taxon>
        <taxon>Colletotrichum</taxon>
        <taxon>Colletotrichum gloeosporioides species complex</taxon>
    </lineage>
</organism>
<dbReference type="AlphaFoldDB" id="A0A8H4CH28"/>